<evidence type="ECO:0000259" key="6">
    <source>
        <dbReference type="SMART" id="SM00864"/>
    </source>
</evidence>
<evidence type="ECO:0000259" key="7">
    <source>
        <dbReference type="SMART" id="SM00865"/>
    </source>
</evidence>
<dbReference type="InterPro" id="IPR024757">
    <property type="entry name" value="FtsZ_C"/>
</dbReference>
<comment type="subcellular location">
    <subcellularLocation>
        <location evidence="4">Cytoplasm</location>
    </subcellularLocation>
    <text evidence="4">Assembles at midcell at the inner surface of the cytoplasmic membrane.</text>
</comment>
<comment type="subunit">
    <text evidence="4">Homodimer. Polymerizes to form a dynamic ring structure in a strictly GTP-dependent manner. Interacts directly with several other division proteins.</text>
</comment>
<evidence type="ECO:0000256" key="4">
    <source>
        <dbReference type="HAMAP-Rule" id="MF_00909"/>
    </source>
</evidence>
<feature type="domain" description="Tubulin/FtsZ GTPase" evidence="6">
    <location>
        <begin position="19"/>
        <end position="211"/>
    </location>
</feature>
<dbReference type="Pfam" id="PF12327">
    <property type="entry name" value="FtsZ_C"/>
    <property type="match status" value="1"/>
</dbReference>
<feature type="region of interest" description="Disordered" evidence="5">
    <location>
        <begin position="453"/>
        <end position="472"/>
    </location>
</feature>
<organism evidence="8 9">
    <name type="scientific">Sulfuriroseicoccus oceanibius</name>
    <dbReference type="NCBI Taxonomy" id="2707525"/>
    <lineage>
        <taxon>Bacteria</taxon>
        <taxon>Pseudomonadati</taxon>
        <taxon>Verrucomicrobiota</taxon>
        <taxon>Verrucomicrobiia</taxon>
        <taxon>Verrucomicrobiales</taxon>
        <taxon>Verrucomicrobiaceae</taxon>
        <taxon>Sulfuriroseicoccus</taxon>
    </lineage>
</organism>
<dbReference type="SUPFAM" id="SSF55307">
    <property type="entry name" value="Tubulin C-terminal domain-like"/>
    <property type="match status" value="1"/>
</dbReference>
<keyword evidence="4" id="KW-0131">Cell cycle</keyword>
<sequence>MIEFSSNPQREIPSASATAAKVIGVGGAGINVIDRLAMESMEGAGLLALHTDVRALANTVTTERVQLGKKLTHGLGAGGDPEIGRRAAIEATDDILAEVSGHRMVFVCAGLGGGTGSGAAPEVVRIAREAGAFVVAFATMPFRFEGGRRQEQAEQALQEMRREANALITFDNDRMGELIVESEGIQRAFEAADNLIAESVRGVSNLVTRPGLIKIGLDDLLTALRNSDSRCLFGSGRASGDKRGKEALRKALNSPLLMKGKMFSSARNILVHVTGGEDLRLHEIDGLMRELAKSVPADAQLLFGAAVDPSMKKELSVTLFSSLAHGEPQEEEVQTKPAVEPIAAVVRGVVESPAPVAEESVEDEPVAEEAPVEDVVEEAPVAVESEVVEAAELPVEQPEPEVEPEAVGDSLFAQDEMEEPASPEVGLFDAPAVEAEEEPEVEEAAAVESIFEQPEEEVAEPEPEPVAEQFEPEVEEEIVATVVDDSVAGFDDFEETVEPEEPVLYQAEPTPEPEPEEEFFNQLEGDNTVPVNLRSEEIDESGGPFEAAGFDDVADDDEAPLPGTQSQLELDRPASDGGRFAKSEPTIVDGEDLDTPAFLRKRNRR</sequence>
<dbReference type="SUPFAM" id="SSF52490">
    <property type="entry name" value="Tubulin nucleotide-binding domain-like"/>
    <property type="match status" value="1"/>
</dbReference>
<keyword evidence="4" id="KW-0963">Cytoplasm</keyword>
<dbReference type="GO" id="GO:0005525">
    <property type="term" value="F:GTP binding"/>
    <property type="evidence" value="ECO:0007669"/>
    <property type="project" value="UniProtKB-UniRule"/>
</dbReference>
<evidence type="ECO:0000256" key="1">
    <source>
        <dbReference type="ARBA" id="ARBA00009690"/>
    </source>
</evidence>
<dbReference type="Pfam" id="PF00091">
    <property type="entry name" value="Tubulin"/>
    <property type="match status" value="1"/>
</dbReference>
<proteinExistence type="inferred from homology"/>
<dbReference type="PANTHER" id="PTHR30314">
    <property type="entry name" value="CELL DIVISION PROTEIN FTSZ-RELATED"/>
    <property type="match status" value="1"/>
</dbReference>
<dbReference type="InterPro" id="IPR008280">
    <property type="entry name" value="Tub_FtsZ_C"/>
</dbReference>
<keyword evidence="4" id="KW-0132">Cell division</keyword>
<evidence type="ECO:0000256" key="5">
    <source>
        <dbReference type="SAM" id="MobiDB-lite"/>
    </source>
</evidence>
<gene>
    <name evidence="4" type="primary">ftsZ</name>
    <name evidence="8" type="ORF">G3M56_005690</name>
</gene>
<feature type="compositionally biased region" description="Basic and acidic residues" evidence="5">
    <location>
        <begin position="569"/>
        <end position="582"/>
    </location>
</feature>
<accession>A0A6B3L8A6</accession>
<dbReference type="InterPro" id="IPR003008">
    <property type="entry name" value="Tubulin_FtsZ_GTPase"/>
</dbReference>
<dbReference type="KEGG" id="soa:G3M56_005690"/>
<feature type="binding site" evidence="4">
    <location>
        <begin position="114"/>
        <end position="116"/>
    </location>
    <ligand>
        <name>GTP</name>
        <dbReference type="ChEBI" id="CHEBI:37565"/>
    </ligand>
</feature>
<evidence type="ECO:0000313" key="8">
    <source>
        <dbReference type="EMBL" id="QQL46073.1"/>
    </source>
</evidence>
<evidence type="ECO:0000256" key="2">
    <source>
        <dbReference type="ARBA" id="ARBA00022741"/>
    </source>
</evidence>
<dbReference type="AlphaFoldDB" id="A0A6B3L8A6"/>
<protein>
    <recommendedName>
        <fullName evidence="4">Cell division protein FtsZ</fullName>
    </recommendedName>
</protein>
<dbReference type="GO" id="GO:0005737">
    <property type="term" value="C:cytoplasm"/>
    <property type="evidence" value="ECO:0007669"/>
    <property type="project" value="UniProtKB-SubCell"/>
</dbReference>
<dbReference type="GO" id="GO:0003924">
    <property type="term" value="F:GTPase activity"/>
    <property type="evidence" value="ECO:0007669"/>
    <property type="project" value="UniProtKB-UniRule"/>
</dbReference>
<evidence type="ECO:0000313" key="9">
    <source>
        <dbReference type="Proteomes" id="UP000475117"/>
    </source>
</evidence>
<feature type="region of interest" description="Disordered" evidence="5">
    <location>
        <begin position="495"/>
        <end position="605"/>
    </location>
</feature>
<keyword evidence="9" id="KW-1185">Reference proteome</keyword>
<comment type="function">
    <text evidence="4">Essential cell division protein that forms a contractile ring structure (Z ring) at the future cell division site. The regulation of the ring assembly controls the timing and the location of cell division. One of the functions of the FtsZ ring is to recruit other cell division proteins to the septum to produce a new cell wall between the dividing cells. Binds GTP and shows GTPase activity.</text>
</comment>
<dbReference type="Gene3D" id="3.40.50.1440">
    <property type="entry name" value="Tubulin/FtsZ, GTPase domain"/>
    <property type="match status" value="1"/>
</dbReference>
<evidence type="ECO:0000256" key="3">
    <source>
        <dbReference type="ARBA" id="ARBA00023134"/>
    </source>
</evidence>
<dbReference type="InterPro" id="IPR018316">
    <property type="entry name" value="Tubulin/FtsZ_2-layer-sand-dom"/>
</dbReference>
<dbReference type="EMBL" id="CP066776">
    <property type="protein sequence ID" value="QQL46073.1"/>
    <property type="molecule type" value="Genomic_DNA"/>
</dbReference>
<dbReference type="GO" id="GO:0000917">
    <property type="term" value="P:division septum assembly"/>
    <property type="evidence" value="ECO:0007669"/>
    <property type="project" value="UniProtKB-KW"/>
</dbReference>
<dbReference type="InterPro" id="IPR000158">
    <property type="entry name" value="Cell_div_FtsZ"/>
</dbReference>
<dbReference type="GO" id="GO:0051258">
    <property type="term" value="P:protein polymerization"/>
    <property type="evidence" value="ECO:0007669"/>
    <property type="project" value="UniProtKB-UniRule"/>
</dbReference>
<feature type="binding site" evidence="4">
    <location>
        <position position="149"/>
    </location>
    <ligand>
        <name>GTP</name>
        <dbReference type="ChEBI" id="CHEBI:37565"/>
    </ligand>
</feature>
<dbReference type="PANTHER" id="PTHR30314:SF3">
    <property type="entry name" value="MITOCHONDRIAL DIVISION PROTEIN FSZA"/>
    <property type="match status" value="1"/>
</dbReference>
<keyword evidence="3 4" id="KW-0342">GTP-binding</keyword>
<feature type="domain" description="Tubulin/FtsZ 2-layer sandwich" evidence="7">
    <location>
        <begin position="213"/>
        <end position="332"/>
    </location>
</feature>
<dbReference type="RefSeq" id="WP_164362723.1">
    <property type="nucleotide sequence ID" value="NZ_CP066776.1"/>
</dbReference>
<feature type="binding site" evidence="4">
    <location>
        <begin position="27"/>
        <end position="31"/>
    </location>
    <ligand>
        <name>GTP</name>
        <dbReference type="ChEBI" id="CHEBI:37565"/>
    </ligand>
</feature>
<reference evidence="8 9" key="1">
    <citation type="submission" date="2020-12" db="EMBL/GenBank/DDBJ databases">
        <title>Sulforoseuscoccus oceanibium gen. nov., sp. nov., a representative of the phylum Verrucomicrobia with special cytoplasmic membrane, and proposal of Sulforoseuscoccusaceae fam. nov.</title>
        <authorList>
            <person name="Xi F."/>
        </authorList>
    </citation>
    <scope>NUCLEOTIDE SEQUENCE [LARGE SCALE GENOMIC DNA]</scope>
    <source>
        <strain evidence="8 9">T37</strain>
    </source>
</reference>
<dbReference type="Proteomes" id="UP000475117">
    <property type="component" value="Chromosome"/>
</dbReference>
<dbReference type="InterPro" id="IPR036525">
    <property type="entry name" value="Tubulin/FtsZ_GTPase_sf"/>
</dbReference>
<dbReference type="HAMAP" id="MF_00909">
    <property type="entry name" value="FtsZ"/>
    <property type="match status" value="1"/>
</dbReference>
<keyword evidence="4" id="KW-0717">Septation</keyword>
<feature type="binding site" evidence="4">
    <location>
        <position position="193"/>
    </location>
    <ligand>
        <name>GTP</name>
        <dbReference type="ChEBI" id="CHEBI:37565"/>
    </ligand>
</feature>
<keyword evidence="2 4" id="KW-0547">Nucleotide-binding</keyword>
<dbReference type="InterPro" id="IPR045061">
    <property type="entry name" value="FtsZ/CetZ"/>
</dbReference>
<dbReference type="GO" id="GO:0032153">
    <property type="term" value="C:cell division site"/>
    <property type="evidence" value="ECO:0007669"/>
    <property type="project" value="UniProtKB-UniRule"/>
</dbReference>
<dbReference type="PRINTS" id="PR00423">
    <property type="entry name" value="CELLDVISFTSZ"/>
</dbReference>
<dbReference type="SMART" id="SM00865">
    <property type="entry name" value="Tubulin_C"/>
    <property type="match status" value="1"/>
</dbReference>
<feature type="binding site" evidence="4">
    <location>
        <position position="145"/>
    </location>
    <ligand>
        <name>GTP</name>
        <dbReference type="ChEBI" id="CHEBI:37565"/>
    </ligand>
</feature>
<dbReference type="GO" id="GO:0043093">
    <property type="term" value="P:FtsZ-dependent cytokinesis"/>
    <property type="evidence" value="ECO:0007669"/>
    <property type="project" value="UniProtKB-UniRule"/>
</dbReference>
<name>A0A6B3L8A6_9BACT</name>
<dbReference type="CDD" id="cd02201">
    <property type="entry name" value="FtsZ_type1"/>
    <property type="match status" value="1"/>
</dbReference>
<dbReference type="SMART" id="SM00864">
    <property type="entry name" value="Tubulin"/>
    <property type="match status" value="1"/>
</dbReference>
<comment type="similarity">
    <text evidence="1 4">Belongs to the FtsZ family.</text>
</comment>